<keyword evidence="4" id="KW-1185">Reference proteome</keyword>
<evidence type="ECO:0000313" key="4">
    <source>
        <dbReference type="Proteomes" id="UP000018851"/>
    </source>
</evidence>
<dbReference type="InterPro" id="IPR006076">
    <property type="entry name" value="FAD-dep_OxRdtase"/>
</dbReference>
<name>W0AEH9_9SPHN</name>
<dbReference type="SUPFAM" id="SSF51905">
    <property type="entry name" value="FAD/NAD(P)-binding domain"/>
    <property type="match status" value="1"/>
</dbReference>
<dbReference type="GO" id="GO:0016491">
    <property type="term" value="F:oxidoreductase activity"/>
    <property type="evidence" value="ECO:0007669"/>
    <property type="project" value="UniProtKB-KW"/>
</dbReference>
<dbReference type="Gene3D" id="3.30.9.10">
    <property type="entry name" value="D-Amino Acid Oxidase, subunit A, domain 2"/>
    <property type="match status" value="1"/>
</dbReference>
<dbReference type="RefSeq" id="WP_025293652.1">
    <property type="nucleotide sequence ID" value="NZ_CP006644.1"/>
</dbReference>
<reference evidence="3 4" key="1">
    <citation type="submission" date="2013-07" db="EMBL/GenBank/DDBJ databases">
        <title>Completed genome of Sphingomonas sanxanigenens NX02.</title>
        <authorList>
            <person name="Ma T."/>
            <person name="Huang H."/>
            <person name="Wu M."/>
            <person name="Li X."/>
            <person name="Li G."/>
        </authorList>
    </citation>
    <scope>NUCLEOTIDE SEQUENCE [LARGE SCALE GENOMIC DNA]</scope>
    <source>
        <strain evidence="3 4">NX02</strain>
    </source>
</reference>
<evidence type="ECO:0000313" key="3">
    <source>
        <dbReference type="EMBL" id="AHE55481.1"/>
    </source>
</evidence>
<dbReference type="InterPro" id="IPR036188">
    <property type="entry name" value="FAD/NAD-bd_sf"/>
</dbReference>
<protein>
    <recommendedName>
        <fullName evidence="2">FAD dependent oxidoreductase domain-containing protein</fullName>
    </recommendedName>
</protein>
<dbReference type="Proteomes" id="UP000018851">
    <property type="component" value="Chromosome"/>
</dbReference>
<dbReference type="PANTHER" id="PTHR13847">
    <property type="entry name" value="SARCOSINE DEHYDROGENASE-RELATED"/>
    <property type="match status" value="1"/>
</dbReference>
<feature type="domain" description="FAD dependent oxidoreductase" evidence="2">
    <location>
        <begin position="12"/>
        <end position="398"/>
    </location>
</feature>
<dbReference type="EMBL" id="CP006644">
    <property type="protein sequence ID" value="AHE55481.1"/>
    <property type="molecule type" value="Genomic_DNA"/>
</dbReference>
<organism evidence="3 4">
    <name type="scientific">Sphingomonas sanxanigenens DSM 19645 = NX02</name>
    <dbReference type="NCBI Taxonomy" id="1123269"/>
    <lineage>
        <taxon>Bacteria</taxon>
        <taxon>Pseudomonadati</taxon>
        <taxon>Pseudomonadota</taxon>
        <taxon>Alphaproteobacteria</taxon>
        <taxon>Sphingomonadales</taxon>
        <taxon>Sphingomonadaceae</taxon>
        <taxon>Sphingomonas</taxon>
    </lineage>
</organism>
<dbReference type="PATRIC" id="fig|1123269.5.peg.3734"/>
<accession>W0AEH9</accession>
<dbReference type="GO" id="GO:0005737">
    <property type="term" value="C:cytoplasm"/>
    <property type="evidence" value="ECO:0007669"/>
    <property type="project" value="TreeGrafter"/>
</dbReference>
<dbReference type="eggNOG" id="COG0665">
    <property type="taxonomic scope" value="Bacteria"/>
</dbReference>
<gene>
    <name evidence="3" type="ORF">NX02_19085</name>
</gene>
<dbReference type="SUPFAM" id="SSF54373">
    <property type="entry name" value="FAD-linked reductases, C-terminal domain"/>
    <property type="match status" value="1"/>
</dbReference>
<dbReference type="PANTHER" id="PTHR13847:SF289">
    <property type="entry name" value="GLYCINE OXIDASE"/>
    <property type="match status" value="1"/>
</dbReference>
<evidence type="ECO:0000256" key="1">
    <source>
        <dbReference type="ARBA" id="ARBA00023002"/>
    </source>
</evidence>
<keyword evidence="1" id="KW-0560">Oxidoreductase</keyword>
<proteinExistence type="predicted"/>
<dbReference type="STRING" id="1123269.NX02_19085"/>
<dbReference type="AlphaFoldDB" id="W0AEH9"/>
<sequence length="417" mass="44489">MAEKNRAGSTAIVIGAGVIGHASAIALQRAGFAVTLVAPPTGPEASWGNAGHIAIEQVEPLASRATILSMHRRLFMRGGALGLPPRDISAWLPFSMRLVRSSGASRFSAGAHALGTMLGVALPAWRTLLEMVGAGSLLREAGHFVLWESLATADAGRRRWAQTNIGTTRFRDATTDEMAQIKRHFQVEAAGAIRFAGSGQIADLRQLARALDAGFHAGGGQRRLGRAIRLERQGDRAVAHLDDGARLDADVILVAAGVGSRHLLEPLGHHVPIIAERGYHIQMAAPGWPENLPPIAFEDRSMIVTRFDSGLRAASFVEFGREQSPPDPRKWARLRRHAAELGLPVADDTCEWMGARPTLPDYLPAIGRSSAAPNILYAFGHQHLGLTLAAVTGEAMAAIATGGVAPFDTAPFTLERF</sequence>
<dbReference type="OrthoDB" id="9805337at2"/>
<dbReference type="KEGG" id="ssan:NX02_19085"/>
<dbReference type="Gene3D" id="3.50.50.60">
    <property type="entry name" value="FAD/NAD(P)-binding domain"/>
    <property type="match status" value="2"/>
</dbReference>
<evidence type="ECO:0000259" key="2">
    <source>
        <dbReference type="Pfam" id="PF01266"/>
    </source>
</evidence>
<dbReference type="HOGENOM" id="CLU_007884_9_0_5"/>
<dbReference type="Pfam" id="PF01266">
    <property type="entry name" value="DAO"/>
    <property type="match status" value="1"/>
</dbReference>